<accession>A0A3D0KHA0</accession>
<feature type="chain" id="PRO_5017545380" description="DUF945 domain-containing protein" evidence="1">
    <location>
        <begin position="26"/>
        <end position="463"/>
    </location>
</feature>
<dbReference type="AlphaFoldDB" id="A0A3D0KHA0"/>
<reference evidence="2" key="1">
    <citation type="journal article" date="2018" name="Nat. Biotechnol.">
        <title>A standardized bacterial taxonomy based on genome phylogeny substantially revises the tree of life.</title>
        <authorList>
            <person name="Parks D.H."/>
            <person name="Chuvochina M."/>
            <person name="Waite D.W."/>
            <person name="Rinke C."/>
            <person name="Skarshewski A."/>
            <person name="Chaumeil P.A."/>
            <person name="Hugenholtz P."/>
        </authorList>
    </citation>
    <scope>NUCLEOTIDE SEQUENCE [LARGE SCALE GENOMIC DNA]</scope>
    <source>
        <strain evidence="2">UBA11284</strain>
    </source>
</reference>
<proteinExistence type="predicted"/>
<gene>
    <name evidence="2" type="ORF">DEO68_11845</name>
</gene>
<dbReference type="EMBL" id="DOTR01000063">
    <property type="protein sequence ID" value="HCA02844.1"/>
    <property type="molecule type" value="Genomic_DNA"/>
</dbReference>
<name>A0A3D0KHA0_9GAMM</name>
<comment type="caution">
    <text evidence="2">The sequence shown here is derived from an EMBL/GenBank/DDBJ whole genome shotgun (WGS) entry which is preliminary data.</text>
</comment>
<evidence type="ECO:0000313" key="2">
    <source>
        <dbReference type="EMBL" id="HCA02844.1"/>
    </source>
</evidence>
<organism evidence="2">
    <name type="scientific">Halomonas campaniensis</name>
    <dbReference type="NCBI Taxonomy" id="213554"/>
    <lineage>
        <taxon>Bacteria</taxon>
        <taxon>Pseudomonadati</taxon>
        <taxon>Pseudomonadota</taxon>
        <taxon>Gammaproteobacteria</taxon>
        <taxon>Oceanospirillales</taxon>
        <taxon>Halomonadaceae</taxon>
        <taxon>Halomonas</taxon>
    </lineage>
</organism>
<feature type="signal peptide" evidence="1">
    <location>
        <begin position="1"/>
        <end position="25"/>
    </location>
</feature>
<sequence>MPVSLGHRQLTAGVSLLLLSGAVNASPQQLEAELRERLGNEASAFTVAQVYEQSEAVIAEDIAITYANGDVFTIERYLVEGDYHRPDNVVIDGMAVSEAGSSLPFFSVASIELPNAVQAVPSIDEMSAPGMVWKALNARDITLNLQGEAADEFFSELDSPPLEGQLHIETLTLEEVSSSAIGLFDMQGVSADFNDLESGISSVLALANLRIEQLTGIDTPGEESVEHAALNGMDLSGDGWRVALDSAWVEGNSYVGDAGFEGAFFDIGGLLPLLPLEQRQEFETFNKILTGGSGQLQAEGRSHSRWEEGGETDRLIADGYVRLSSAAGIEYSLDLPISLPKSVSIEQAMQNPALFESATLHGGEVVVAYTDEGLLPRLTTEIAAHENITEAQAISMAVGQARQLEPMLGSQITKLMTGMVDIMAGHSQALTVNVALPNPFTFNQFMMNPMASTERFTFTYELK</sequence>
<keyword evidence="1" id="KW-0732">Signal</keyword>
<evidence type="ECO:0008006" key="3">
    <source>
        <dbReference type="Google" id="ProtNLM"/>
    </source>
</evidence>
<protein>
    <recommendedName>
        <fullName evidence="3">DUF945 domain-containing protein</fullName>
    </recommendedName>
</protein>
<evidence type="ECO:0000256" key="1">
    <source>
        <dbReference type="SAM" id="SignalP"/>
    </source>
</evidence>